<dbReference type="PROSITE" id="PS50835">
    <property type="entry name" value="IG_LIKE"/>
    <property type="match status" value="2"/>
</dbReference>
<dbReference type="PANTHER" id="PTHR13817">
    <property type="entry name" value="TITIN"/>
    <property type="match status" value="1"/>
</dbReference>
<dbReference type="InterPro" id="IPR007110">
    <property type="entry name" value="Ig-like_dom"/>
</dbReference>
<keyword evidence="5" id="KW-1185">Reference proteome</keyword>
<dbReference type="InterPro" id="IPR036179">
    <property type="entry name" value="Ig-like_dom_sf"/>
</dbReference>
<evidence type="ECO:0000313" key="4">
    <source>
        <dbReference type="EMBL" id="KAK9500903.1"/>
    </source>
</evidence>
<evidence type="ECO:0000256" key="1">
    <source>
        <dbReference type="ARBA" id="ARBA00022737"/>
    </source>
</evidence>
<dbReference type="AlphaFoldDB" id="A0AAW1CT10"/>
<comment type="caution">
    <text evidence="4">The sequence shown here is derived from an EMBL/GenBank/DDBJ whole genome shotgun (WGS) entry which is preliminary data.</text>
</comment>
<accession>A0AAW1CT10</accession>
<evidence type="ECO:0000313" key="5">
    <source>
        <dbReference type="Proteomes" id="UP001461498"/>
    </source>
</evidence>
<dbReference type="Gene3D" id="2.60.40.10">
    <property type="entry name" value="Immunoglobulins"/>
    <property type="match status" value="2"/>
</dbReference>
<evidence type="ECO:0000256" key="2">
    <source>
        <dbReference type="ARBA" id="ARBA00023319"/>
    </source>
</evidence>
<dbReference type="InterPro" id="IPR003598">
    <property type="entry name" value="Ig_sub2"/>
</dbReference>
<dbReference type="InterPro" id="IPR013783">
    <property type="entry name" value="Ig-like_fold"/>
</dbReference>
<dbReference type="EMBL" id="JAPXFL010000010">
    <property type="protein sequence ID" value="KAK9500903.1"/>
    <property type="molecule type" value="Genomic_DNA"/>
</dbReference>
<organism evidence="4 5">
    <name type="scientific">Rhynocoris fuscipes</name>
    <dbReference type="NCBI Taxonomy" id="488301"/>
    <lineage>
        <taxon>Eukaryota</taxon>
        <taxon>Metazoa</taxon>
        <taxon>Ecdysozoa</taxon>
        <taxon>Arthropoda</taxon>
        <taxon>Hexapoda</taxon>
        <taxon>Insecta</taxon>
        <taxon>Pterygota</taxon>
        <taxon>Neoptera</taxon>
        <taxon>Paraneoptera</taxon>
        <taxon>Hemiptera</taxon>
        <taxon>Heteroptera</taxon>
        <taxon>Panheteroptera</taxon>
        <taxon>Cimicomorpha</taxon>
        <taxon>Reduviidae</taxon>
        <taxon>Harpactorinae</taxon>
        <taxon>Harpactorini</taxon>
        <taxon>Rhynocoris</taxon>
    </lineage>
</organism>
<protein>
    <recommendedName>
        <fullName evidence="3">Ig-like domain-containing protein</fullName>
    </recommendedName>
</protein>
<dbReference type="Pfam" id="PF07679">
    <property type="entry name" value="I-set"/>
    <property type="match status" value="2"/>
</dbReference>
<dbReference type="InterPro" id="IPR050964">
    <property type="entry name" value="Striated_Muscle_Regulatory"/>
</dbReference>
<proteinExistence type="predicted"/>
<feature type="domain" description="Ig-like" evidence="3">
    <location>
        <begin position="1"/>
        <end position="74"/>
    </location>
</feature>
<sequence>MECKAEGLPTPEVRWYRASEEIVPDRLHNVTYNPQTGVSTLTILEATEFDETIYAVRATNKFGRAECRANLVLTETPEEKQPEKLEPPRITKPLEAQVVPKDSPVKLVTEFTGSQKLTVKWYRNGKEITEETTEETEIITETNKTTLIIRKLTKKQTGKYEVRVTNKVGEARTSCTVKILEIEETEELKKVKAPRFIKPLKPKIVCVDEVLIMETVVESYPTCSFQWFIRDTPIAVSIPVNK</sequence>
<dbReference type="SMART" id="SM00408">
    <property type="entry name" value="IGc2"/>
    <property type="match status" value="2"/>
</dbReference>
<dbReference type="PANTHER" id="PTHR13817:SF73">
    <property type="entry name" value="FIBRONECTIN TYPE-III DOMAIN-CONTAINING PROTEIN"/>
    <property type="match status" value="1"/>
</dbReference>
<evidence type="ECO:0000259" key="3">
    <source>
        <dbReference type="PROSITE" id="PS50835"/>
    </source>
</evidence>
<keyword evidence="2" id="KW-0393">Immunoglobulin domain</keyword>
<gene>
    <name evidence="4" type="ORF">O3M35_002068</name>
</gene>
<reference evidence="4 5" key="1">
    <citation type="submission" date="2022-12" db="EMBL/GenBank/DDBJ databases">
        <title>Chromosome-level genome assembly of true bugs.</title>
        <authorList>
            <person name="Ma L."/>
            <person name="Li H."/>
        </authorList>
    </citation>
    <scope>NUCLEOTIDE SEQUENCE [LARGE SCALE GENOMIC DNA]</scope>
    <source>
        <strain evidence="4">Lab_2022b</strain>
    </source>
</reference>
<dbReference type="InterPro" id="IPR013098">
    <property type="entry name" value="Ig_I-set"/>
</dbReference>
<dbReference type="Proteomes" id="UP001461498">
    <property type="component" value="Unassembled WGS sequence"/>
</dbReference>
<dbReference type="SUPFAM" id="SSF48726">
    <property type="entry name" value="Immunoglobulin"/>
    <property type="match status" value="2"/>
</dbReference>
<keyword evidence="1" id="KW-0677">Repeat</keyword>
<name>A0AAW1CT10_9HEMI</name>
<dbReference type="FunFam" id="2.60.40.10:FF:000107">
    <property type="entry name" value="Myosin, light chain kinase a"/>
    <property type="match status" value="2"/>
</dbReference>
<feature type="domain" description="Ig-like" evidence="3">
    <location>
        <begin position="88"/>
        <end position="178"/>
    </location>
</feature>